<dbReference type="RefSeq" id="WP_304215822.1">
    <property type="nucleotide sequence ID" value="NZ_JBHUEK010000007.1"/>
</dbReference>
<dbReference type="Pfam" id="PF01098">
    <property type="entry name" value="FTSW_RODA_SPOVE"/>
    <property type="match status" value="1"/>
</dbReference>
<comment type="caution">
    <text evidence="23">The sequence shown here is derived from an EMBL/GenBank/DDBJ whole genome shotgun (WGS) entry which is preliminary data.</text>
</comment>
<dbReference type="EC" id="2.4.99.28" evidence="19"/>
<evidence type="ECO:0000256" key="6">
    <source>
        <dbReference type="ARBA" id="ARBA00022679"/>
    </source>
</evidence>
<feature type="transmembrane region" description="Helical" evidence="22">
    <location>
        <begin position="276"/>
        <end position="302"/>
    </location>
</feature>
<evidence type="ECO:0000256" key="2">
    <source>
        <dbReference type="ARBA" id="ARBA00004752"/>
    </source>
</evidence>
<keyword evidence="9" id="KW-0573">Peptidoglycan synthesis</keyword>
<evidence type="ECO:0000256" key="21">
    <source>
        <dbReference type="ARBA" id="ARBA00049966"/>
    </source>
</evidence>
<comment type="function">
    <text evidence="21">Peptidoglycan polymerase that is essential for cell division.</text>
</comment>
<keyword evidence="7 22" id="KW-0812">Transmembrane</keyword>
<feature type="transmembrane region" description="Helical" evidence="22">
    <location>
        <begin position="194"/>
        <end position="212"/>
    </location>
</feature>
<evidence type="ECO:0000256" key="4">
    <source>
        <dbReference type="ARBA" id="ARBA00022618"/>
    </source>
</evidence>
<keyword evidence="3" id="KW-1003">Cell membrane</keyword>
<keyword evidence="4" id="KW-0132">Cell division</keyword>
<evidence type="ECO:0000256" key="18">
    <source>
        <dbReference type="ARBA" id="ARBA00041418"/>
    </source>
</evidence>
<keyword evidence="6" id="KW-0808">Transferase</keyword>
<evidence type="ECO:0000256" key="11">
    <source>
        <dbReference type="ARBA" id="ARBA00023136"/>
    </source>
</evidence>
<evidence type="ECO:0000256" key="16">
    <source>
        <dbReference type="ARBA" id="ARBA00038053"/>
    </source>
</evidence>
<evidence type="ECO:0000256" key="14">
    <source>
        <dbReference type="ARBA" id="ARBA00032370"/>
    </source>
</evidence>
<keyword evidence="24" id="KW-1185">Reference proteome</keyword>
<evidence type="ECO:0000256" key="17">
    <source>
        <dbReference type="ARBA" id="ARBA00041185"/>
    </source>
</evidence>
<comment type="pathway">
    <text evidence="2">Cell wall biogenesis; peptidoglycan biosynthesis.</text>
</comment>
<keyword evidence="10 22" id="KW-1133">Transmembrane helix</keyword>
<evidence type="ECO:0000313" key="24">
    <source>
        <dbReference type="Proteomes" id="UP001597227"/>
    </source>
</evidence>
<keyword evidence="8" id="KW-0133">Cell shape</keyword>
<protein>
    <recommendedName>
        <fullName evidence="17">Probable peptidoglycan glycosyltransferase FtsW</fullName>
        <ecNumber evidence="19">2.4.99.28</ecNumber>
    </recommendedName>
    <alternativeName>
        <fullName evidence="18">Cell division protein FtsW</fullName>
    </alternativeName>
    <alternativeName>
        <fullName evidence="15">Cell wall polymerase</fullName>
    </alternativeName>
    <alternativeName>
        <fullName evidence="14">Peptidoglycan polymerase</fullName>
    </alternativeName>
</protein>
<dbReference type="NCBIfam" id="TIGR02614">
    <property type="entry name" value="ftsW"/>
    <property type="match status" value="1"/>
</dbReference>
<feature type="transmembrane region" description="Helical" evidence="22">
    <location>
        <begin position="12"/>
        <end position="35"/>
    </location>
</feature>
<comment type="catalytic activity">
    <reaction evidence="20">
        <text>[GlcNAc-(1-&gt;4)-Mur2Ac(oyl-L-Ala-gamma-D-Glu-L-Lys-D-Ala-D-Ala)](n)-di-trans,octa-cis-undecaprenyl diphosphate + beta-D-GlcNAc-(1-&gt;4)-Mur2Ac(oyl-L-Ala-gamma-D-Glu-L-Lys-D-Ala-D-Ala)-di-trans,octa-cis-undecaprenyl diphosphate = [GlcNAc-(1-&gt;4)-Mur2Ac(oyl-L-Ala-gamma-D-Glu-L-Lys-D-Ala-D-Ala)](n+1)-di-trans,octa-cis-undecaprenyl diphosphate + di-trans,octa-cis-undecaprenyl diphosphate + H(+)</text>
        <dbReference type="Rhea" id="RHEA:23708"/>
        <dbReference type="Rhea" id="RHEA-COMP:9602"/>
        <dbReference type="Rhea" id="RHEA-COMP:9603"/>
        <dbReference type="ChEBI" id="CHEBI:15378"/>
        <dbReference type="ChEBI" id="CHEBI:58405"/>
        <dbReference type="ChEBI" id="CHEBI:60033"/>
        <dbReference type="ChEBI" id="CHEBI:78435"/>
        <dbReference type="EC" id="2.4.99.28"/>
    </reaction>
</comment>
<evidence type="ECO:0000256" key="15">
    <source>
        <dbReference type="ARBA" id="ARBA00033270"/>
    </source>
</evidence>
<feature type="transmembrane region" description="Helical" evidence="22">
    <location>
        <begin position="353"/>
        <end position="378"/>
    </location>
</feature>
<accession>A0ABW4MIA9</accession>
<evidence type="ECO:0000313" key="23">
    <source>
        <dbReference type="EMBL" id="MFD1777752.1"/>
    </source>
</evidence>
<dbReference type="PANTHER" id="PTHR30474">
    <property type="entry name" value="CELL CYCLE PROTEIN"/>
    <property type="match status" value="1"/>
</dbReference>
<dbReference type="Proteomes" id="UP001597227">
    <property type="component" value="Unassembled WGS sequence"/>
</dbReference>
<evidence type="ECO:0000256" key="3">
    <source>
        <dbReference type="ARBA" id="ARBA00022475"/>
    </source>
</evidence>
<keyword evidence="5" id="KW-0328">Glycosyltransferase</keyword>
<dbReference type="PANTHER" id="PTHR30474:SF2">
    <property type="entry name" value="PEPTIDOGLYCAN GLYCOSYLTRANSFERASE FTSW-RELATED"/>
    <property type="match status" value="1"/>
</dbReference>
<organism evidence="23 24">
    <name type="scientific">Fredinandcohnia salidurans</name>
    <dbReference type="NCBI Taxonomy" id="2595041"/>
    <lineage>
        <taxon>Bacteria</taxon>
        <taxon>Bacillati</taxon>
        <taxon>Bacillota</taxon>
        <taxon>Bacilli</taxon>
        <taxon>Bacillales</taxon>
        <taxon>Bacillaceae</taxon>
        <taxon>Fredinandcohnia</taxon>
    </lineage>
</organism>
<evidence type="ECO:0000256" key="8">
    <source>
        <dbReference type="ARBA" id="ARBA00022960"/>
    </source>
</evidence>
<sequence>MLKKILKSYDYTLVLAVFLLCSFGLVMVYSASMVIASAPKFGENPSFFFDRQKMALLVGAVAFFVTMILPYKLYATKKILLLIVLGSVAMLLLVFVVGHTANNAQSWIMVGARGIQPSEFTKLSVIIYLAAVYSKKQSYIDQFDKAVMPPIIFTLFICITVAIQPDYGTAFIIGLIALTVIVCSGMGIRSLGKLLLLGLITAVLLSPVIFFLSDEIFSQERIGRFVGFLDPFGEAEDDGHQLVNSYIALGAGGWKGLGLGQSIQKFNYLPEAHTDFIMAVIAEELGLFGVLFVLILLAYIVFRGFQIARKCTDPFGSLLAVGISSMVAIQTFINLGGLTGLIPITGVTLPFISYGGSSLLLLMASMGILINVSMFTNYHSMYSTKDKKPQNQPARTYQKNYVSYR</sequence>
<evidence type="ECO:0000256" key="7">
    <source>
        <dbReference type="ARBA" id="ARBA00022692"/>
    </source>
</evidence>
<evidence type="ECO:0000256" key="5">
    <source>
        <dbReference type="ARBA" id="ARBA00022676"/>
    </source>
</evidence>
<keyword evidence="13" id="KW-0961">Cell wall biogenesis/degradation</keyword>
<evidence type="ECO:0000256" key="12">
    <source>
        <dbReference type="ARBA" id="ARBA00023306"/>
    </source>
</evidence>
<dbReference type="PROSITE" id="PS00428">
    <property type="entry name" value="FTSW_RODA_SPOVE"/>
    <property type="match status" value="1"/>
</dbReference>
<dbReference type="InterPro" id="IPR013437">
    <property type="entry name" value="FtsW"/>
</dbReference>
<comment type="similarity">
    <text evidence="16">Belongs to the SEDS family. FtsW subfamily.</text>
</comment>
<reference evidence="24" key="1">
    <citation type="journal article" date="2019" name="Int. J. Syst. Evol. Microbiol.">
        <title>The Global Catalogue of Microorganisms (GCM) 10K type strain sequencing project: providing services to taxonomists for standard genome sequencing and annotation.</title>
        <authorList>
            <consortium name="The Broad Institute Genomics Platform"/>
            <consortium name="The Broad Institute Genome Sequencing Center for Infectious Disease"/>
            <person name="Wu L."/>
            <person name="Ma J."/>
        </authorList>
    </citation>
    <scope>NUCLEOTIDE SEQUENCE [LARGE SCALE GENOMIC DNA]</scope>
    <source>
        <strain evidence="24">CCUG 15531</strain>
    </source>
</reference>
<feature type="transmembrane region" description="Helical" evidence="22">
    <location>
        <begin position="118"/>
        <end position="134"/>
    </location>
</feature>
<proteinExistence type="inferred from homology"/>
<keyword evidence="11 22" id="KW-0472">Membrane</keyword>
<feature type="transmembrane region" description="Helical" evidence="22">
    <location>
        <begin position="146"/>
        <end position="163"/>
    </location>
</feature>
<evidence type="ECO:0000256" key="10">
    <source>
        <dbReference type="ARBA" id="ARBA00022989"/>
    </source>
</evidence>
<evidence type="ECO:0000256" key="13">
    <source>
        <dbReference type="ARBA" id="ARBA00023316"/>
    </source>
</evidence>
<dbReference type="InterPro" id="IPR018365">
    <property type="entry name" value="Cell_cycle_FtsW-rel_CS"/>
</dbReference>
<evidence type="ECO:0000256" key="1">
    <source>
        <dbReference type="ARBA" id="ARBA00004651"/>
    </source>
</evidence>
<feature type="transmembrane region" description="Helical" evidence="22">
    <location>
        <begin position="55"/>
        <end position="74"/>
    </location>
</feature>
<evidence type="ECO:0000256" key="19">
    <source>
        <dbReference type="ARBA" id="ARBA00044770"/>
    </source>
</evidence>
<keyword evidence="12" id="KW-0131">Cell cycle</keyword>
<feature type="transmembrane region" description="Helical" evidence="22">
    <location>
        <begin position="169"/>
        <end position="187"/>
    </location>
</feature>
<evidence type="ECO:0000256" key="9">
    <source>
        <dbReference type="ARBA" id="ARBA00022984"/>
    </source>
</evidence>
<name>A0ABW4MIA9_9BACI</name>
<gene>
    <name evidence="23" type="primary">ftsW</name>
    <name evidence="23" type="ORF">ACFSFW_03665</name>
</gene>
<feature type="transmembrane region" description="Helical" evidence="22">
    <location>
        <begin position="79"/>
        <end position="98"/>
    </location>
</feature>
<dbReference type="EMBL" id="JBHUEK010000007">
    <property type="protein sequence ID" value="MFD1777752.1"/>
    <property type="molecule type" value="Genomic_DNA"/>
</dbReference>
<evidence type="ECO:0000256" key="20">
    <source>
        <dbReference type="ARBA" id="ARBA00049902"/>
    </source>
</evidence>
<evidence type="ECO:0000256" key="22">
    <source>
        <dbReference type="SAM" id="Phobius"/>
    </source>
</evidence>
<dbReference type="InterPro" id="IPR001182">
    <property type="entry name" value="FtsW/RodA"/>
</dbReference>
<feature type="transmembrane region" description="Helical" evidence="22">
    <location>
        <begin position="314"/>
        <end position="333"/>
    </location>
</feature>
<comment type="subcellular location">
    <subcellularLocation>
        <location evidence="1">Cell membrane</location>
        <topology evidence="1">Multi-pass membrane protein</topology>
    </subcellularLocation>
</comment>